<name>G6AX30_9BACT</name>
<proteinExistence type="predicted"/>
<evidence type="ECO:0000313" key="1">
    <source>
        <dbReference type="EMBL" id="EHJ40806.1"/>
    </source>
</evidence>
<reference evidence="1 2" key="1">
    <citation type="submission" date="2011-08" db="EMBL/GenBank/DDBJ databases">
        <authorList>
            <person name="Weinstock G."/>
            <person name="Sodergren E."/>
            <person name="Clifton S."/>
            <person name="Fulton L."/>
            <person name="Fulton B."/>
            <person name="Courtney L."/>
            <person name="Fronick C."/>
            <person name="Harrison M."/>
            <person name="Strong C."/>
            <person name="Farmer C."/>
            <person name="Delahaunty K."/>
            <person name="Markovic C."/>
            <person name="Hall O."/>
            <person name="Minx P."/>
            <person name="Tomlinson C."/>
            <person name="Mitreva M."/>
            <person name="Hou S."/>
            <person name="Chen J."/>
            <person name="Wollam A."/>
            <person name="Pepin K.H."/>
            <person name="Johnson M."/>
            <person name="Bhonagiri V."/>
            <person name="Zhang X."/>
            <person name="Suruliraj S."/>
            <person name="Warren W."/>
            <person name="Chinwalla A."/>
            <person name="Mardis E.R."/>
            <person name="Wilson R.K."/>
        </authorList>
    </citation>
    <scope>NUCLEOTIDE SEQUENCE [LARGE SCALE GENOMIC DNA]</scope>
    <source>
        <strain evidence="1 2">DSM 18206</strain>
    </source>
</reference>
<dbReference type="AlphaFoldDB" id="G6AX30"/>
<dbReference type="HOGENOM" id="CLU_063407_0_0_10"/>
<dbReference type="GeneID" id="78336905"/>
<accession>G6AX30</accession>
<comment type="caution">
    <text evidence="1">The sequence shown here is derived from an EMBL/GenBank/DDBJ whole genome shotgun (WGS) entry which is preliminary data.</text>
</comment>
<evidence type="ECO:0008006" key="3">
    <source>
        <dbReference type="Google" id="ProtNLM"/>
    </source>
</evidence>
<dbReference type="RefSeq" id="WP_007898981.1">
    <property type="nucleotide sequence ID" value="NZ_JH379409.1"/>
</dbReference>
<sequence>MKILYIARTDTYRYYREGINPSHWLYGAVEMERDGNEVIWEDESSVLMNDWNLVRKHRPDIIFVPNLNLRNHLLLLLLTALGVSKTPICAFLHHEPKVKRGWKSLLYLVLLKAPKHLFFLSSKTMDETVRAGLVNAKKCSVPYWGPDMDFYNKVEKTEGKWFVSTGKENRDFDILIEAFRRTGAPLKIITAKSHAGNDYSDLVEKCKDIPNIKVVITENSGNVYPQMLDAMANAKALVCPLRKDKLNYCVGLSTIADAIGLQKPLIITRNPYHDEMYTKGMEIVDSVDDWVKAIEKIEKGQYNCCYSKISMLSCWENMKRYF</sequence>
<protein>
    <recommendedName>
        <fullName evidence="3">Glycosyltransferase, group 1 family protein</fullName>
    </recommendedName>
</protein>
<gene>
    <name evidence="1" type="ORF">HMPREF0673_01180</name>
</gene>
<evidence type="ECO:0000313" key="2">
    <source>
        <dbReference type="Proteomes" id="UP000004407"/>
    </source>
</evidence>
<dbReference type="EMBL" id="AFZZ01000104">
    <property type="protein sequence ID" value="EHJ40806.1"/>
    <property type="molecule type" value="Genomic_DNA"/>
</dbReference>
<organism evidence="1 2">
    <name type="scientific">Leyella stercorea DSM 18206</name>
    <dbReference type="NCBI Taxonomy" id="1002367"/>
    <lineage>
        <taxon>Bacteria</taxon>
        <taxon>Pseudomonadati</taxon>
        <taxon>Bacteroidota</taxon>
        <taxon>Bacteroidia</taxon>
        <taxon>Bacteroidales</taxon>
        <taxon>Prevotellaceae</taxon>
        <taxon>Leyella</taxon>
    </lineage>
</organism>
<dbReference type="PATRIC" id="fig|1002367.3.peg.942"/>
<dbReference type="Gene3D" id="3.40.50.2000">
    <property type="entry name" value="Glycogen Phosphorylase B"/>
    <property type="match status" value="1"/>
</dbReference>
<dbReference type="Proteomes" id="UP000004407">
    <property type="component" value="Unassembled WGS sequence"/>
</dbReference>
<dbReference type="SUPFAM" id="SSF53756">
    <property type="entry name" value="UDP-Glycosyltransferase/glycogen phosphorylase"/>
    <property type="match status" value="1"/>
</dbReference>
<dbReference type="eggNOG" id="COG0438">
    <property type="taxonomic scope" value="Bacteria"/>
</dbReference>